<dbReference type="EMBL" id="NTKD01000011">
    <property type="protein sequence ID" value="PDH40514.1"/>
    <property type="molecule type" value="Genomic_DNA"/>
</dbReference>
<protein>
    <submittedName>
        <fullName evidence="1">Uncharacterized protein</fullName>
    </submittedName>
</protein>
<gene>
    <name evidence="1" type="ORF">CNE99_03460</name>
</gene>
<organism evidence="1 2">
    <name type="scientific">OM182 bacterium MED-G24</name>
    <dbReference type="NCBI Taxonomy" id="1986255"/>
    <lineage>
        <taxon>Bacteria</taxon>
        <taxon>Pseudomonadati</taxon>
        <taxon>Pseudomonadota</taxon>
        <taxon>Gammaproteobacteria</taxon>
        <taxon>OMG group</taxon>
        <taxon>OM182 clade</taxon>
    </lineage>
</organism>
<evidence type="ECO:0000313" key="2">
    <source>
        <dbReference type="Proteomes" id="UP000219327"/>
    </source>
</evidence>
<proteinExistence type="predicted"/>
<comment type="caution">
    <text evidence="1">The sequence shown here is derived from an EMBL/GenBank/DDBJ whole genome shotgun (WGS) entry which is preliminary data.</text>
</comment>
<evidence type="ECO:0000313" key="1">
    <source>
        <dbReference type="EMBL" id="PDH40514.1"/>
    </source>
</evidence>
<sequence length="61" mass="6969">MRTPETTVWFHIGQRGHVAGIKHLTRLCHISHQVDCRLMLPDAKRNLIKGALAVRKTGNWV</sequence>
<dbReference type="AlphaFoldDB" id="A0A2A5WWC4"/>
<name>A0A2A5WWC4_9GAMM</name>
<dbReference type="Proteomes" id="UP000219327">
    <property type="component" value="Unassembled WGS sequence"/>
</dbReference>
<accession>A0A2A5WWC4</accession>
<reference evidence="1 2" key="1">
    <citation type="submission" date="2017-08" db="EMBL/GenBank/DDBJ databases">
        <title>Fine stratification of microbial communities through a metagenomic profile of the photic zone.</title>
        <authorList>
            <person name="Haro-Moreno J.M."/>
            <person name="Lopez-Perez M."/>
            <person name="De La Torre J."/>
            <person name="Picazo A."/>
            <person name="Camacho A."/>
            <person name="Rodriguez-Valera F."/>
        </authorList>
    </citation>
    <scope>NUCLEOTIDE SEQUENCE [LARGE SCALE GENOMIC DNA]</scope>
    <source>
        <strain evidence="1">MED-G24</strain>
    </source>
</reference>